<evidence type="ECO:0000313" key="4">
    <source>
        <dbReference type="EMBL" id="EJT50751.1"/>
    </source>
</evidence>
<dbReference type="InterPro" id="IPR050797">
    <property type="entry name" value="Carb_Metab_Trans_Reg"/>
</dbReference>
<gene>
    <name evidence="4" type="ORF">A1Q1_08126</name>
</gene>
<dbReference type="PANTHER" id="PTHR31668">
    <property type="entry name" value="GLUCOSE TRANSPORT TRANSCRIPTION REGULATOR RGT1-RELATED-RELATED"/>
    <property type="match status" value="1"/>
</dbReference>
<dbReference type="GO" id="GO:0000981">
    <property type="term" value="F:DNA-binding transcription factor activity, RNA polymerase II-specific"/>
    <property type="evidence" value="ECO:0007669"/>
    <property type="project" value="InterPro"/>
</dbReference>
<feature type="region of interest" description="Disordered" evidence="2">
    <location>
        <begin position="359"/>
        <end position="378"/>
    </location>
</feature>
<dbReference type="EMBL" id="ALBS01000093">
    <property type="protein sequence ID" value="EJT50751.1"/>
    <property type="molecule type" value="Genomic_DNA"/>
</dbReference>
<feature type="domain" description="Zn(2)-C6 fungal-type" evidence="3">
    <location>
        <begin position="189"/>
        <end position="218"/>
    </location>
</feature>
<dbReference type="HOGENOM" id="CLU_642805_0_0_1"/>
<feature type="region of interest" description="Disordered" evidence="2">
    <location>
        <begin position="1"/>
        <end position="23"/>
    </location>
</feature>
<dbReference type="CDD" id="cd00067">
    <property type="entry name" value="GAL4"/>
    <property type="match status" value="1"/>
</dbReference>
<accession>J5TG18</accession>
<dbReference type="Gene3D" id="4.10.240.10">
    <property type="entry name" value="Zn(2)-C6 fungal-type DNA-binding domain"/>
    <property type="match status" value="1"/>
</dbReference>
<dbReference type="AlphaFoldDB" id="J5TG18"/>
<dbReference type="PROSITE" id="PS00463">
    <property type="entry name" value="ZN2_CY6_FUNGAL_1"/>
    <property type="match status" value="1"/>
</dbReference>
<dbReference type="RefSeq" id="XP_014181748.1">
    <property type="nucleotide sequence ID" value="XM_014326273.1"/>
</dbReference>
<dbReference type="InterPro" id="IPR036864">
    <property type="entry name" value="Zn2-C6_fun-type_DNA-bd_sf"/>
</dbReference>
<dbReference type="OrthoDB" id="39175at2759"/>
<dbReference type="VEuPathDB" id="FungiDB:A1Q1_08126"/>
<dbReference type="GO" id="GO:0008270">
    <property type="term" value="F:zinc ion binding"/>
    <property type="evidence" value="ECO:0007669"/>
    <property type="project" value="InterPro"/>
</dbReference>
<dbReference type="KEGG" id="tasa:A1Q1_08126"/>
<sequence>MAQPYPSAPYAVPLSNPNQQPPRNMYRLNTAQANAGAGYAYSYNTPQSGHFQHQDMQFGLVTPPTTTPAQFGSPLIANGNYSPMPGSAPHTPWGMNALSLSPLPSDGGFSYAPSPMMPSDCGGTEYLATPLSAHSQPGMEMGYGYVGTPGLYRRDQFGMDIGLGVKPVIIGADGQPAPEIKKRSRTAQACERCRIRKARCFGGNPCNRCQKRGFVCEFSQQVRQRGPNNKPASQLIAAAIARGEASPRVVSASAAAAGTAMPASATAATGPKPLLTTDPVKVVRRHSMPDNGPIASVPPPPSKTYSTNDVQTLSVQTNVVDANGTVSMPNSAVPSLPTPTAEYLAVPGQYSRRDAELFSDPQRSPAYSYTPESADTNGGEYPYTPISPGAATFSPTLNMQPSSGPVYAQHLVSEEPQQTQQWYSAAA</sequence>
<dbReference type="PROSITE" id="PS50048">
    <property type="entry name" value="ZN2_CY6_FUNGAL_2"/>
    <property type="match status" value="1"/>
</dbReference>
<comment type="caution">
    <text evidence="4">The sequence shown here is derived from an EMBL/GenBank/DDBJ whole genome shotgun (WGS) entry which is preliminary data.</text>
</comment>
<dbReference type="Pfam" id="PF00172">
    <property type="entry name" value="Zn_clus"/>
    <property type="match status" value="1"/>
</dbReference>
<dbReference type="InterPro" id="IPR001138">
    <property type="entry name" value="Zn2Cys6_DnaBD"/>
</dbReference>
<dbReference type="Proteomes" id="UP000002748">
    <property type="component" value="Unassembled WGS sequence"/>
</dbReference>
<proteinExistence type="predicted"/>
<keyword evidence="1" id="KW-0539">Nucleus</keyword>
<feature type="region of interest" description="Disordered" evidence="2">
    <location>
        <begin position="286"/>
        <end position="306"/>
    </location>
</feature>
<reference evidence="4 5" key="1">
    <citation type="journal article" date="2012" name="Eukaryot. Cell">
        <title>Draft genome sequence of CBS 2479, the standard type strain of Trichosporon asahii.</title>
        <authorList>
            <person name="Yang R.Y."/>
            <person name="Li H.T."/>
            <person name="Zhu H."/>
            <person name="Zhou G.P."/>
            <person name="Wang M."/>
            <person name="Wang L."/>
        </authorList>
    </citation>
    <scope>NUCLEOTIDE SEQUENCE [LARGE SCALE GENOMIC DNA]</scope>
    <source>
        <strain evidence="5">ATCC 90039 / CBS 2479 / JCM 2466 / KCTC 7840 / NCYC 2677 / UAMH 7654</strain>
    </source>
</reference>
<dbReference type="SUPFAM" id="SSF57701">
    <property type="entry name" value="Zn2/Cys6 DNA-binding domain"/>
    <property type="match status" value="1"/>
</dbReference>
<evidence type="ECO:0000259" key="3">
    <source>
        <dbReference type="PROSITE" id="PS50048"/>
    </source>
</evidence>
<protein>
    <recommendedName>
        <fullName evidence="3">Zn(2)-C6 fungal-type domain-containing protein</fullName>
    </recommendedName>
</protein>
<evidence type="ECO:0000256" key="1">
    <source>
        <dbReference type="ARBA" id="ARBA00023242"/>
    </source>
</evidence>
<dbReference type="SMART" id="SM00066">
    <property type="entry name" value="GAL4"/>
    <property type="match status" value="1"/>
</dbReference>
<feature type="compositionally biased region" description="Polar residues" evidence="2">
    <location>
        <begin position="361"/>
        <end position="376"/>
    </location>
</feature>
<dbReference type="GeneID" id="25991638"/>
<organism evidence="4 5">
    <name type="scientific">Trichosporon asahii var. asahii (strain ATCC 90039 / CBS 2479 / JCM 2466 / KCTC 7840 / NBRC 103889/ NCYC 2677 / UAMH 7654)</name>
    <name type="common">Yeast</name>
    <dbReference type="NCBI Taxonomy" id="1186058"/>
    <lineage>
        <taxon>Eukaryota</taxon>
        <taxon>Fungi</taxon>
        <taxon>Dikarya</taxon>
        <taxon>Basidiomycota</taxon>
        <taxon>Agaricomycotina</taxon>
        <taxon>Tremellomycetes</taxon>
        <taxon>Trichosporonales</taxon>
        <taxon>Trichosporonaceae</taxon>
        <taxon>Trichosporon</taxon>
    </lineage>
</organism>
<evidence type="ECO:0000256" key="2">
    <source>
        <dbReference type="SAM" id="MobiDB-lite"/>
    </source>
</evidence>
<evidence type="ECO:0000313" key="5">
    <source>
        <dbReference type="Proteomes" id="UP000002748"/>
    </source>
</evidence>
<name>J5TG18_TRIAS</name>